<name>A0A810N6W3_9ACTN</name>
<accession>A0A810N6W3</accession>
<evidence type="ECO:0000313" key="2">
    <source>
        <dbReference type="Proteomes" id="UP000680866"/>
    </source>
</evidence>
<dbReference type="Proteomes" id="UP000680866">
    <property type="component" value="Chromosome"/>
</dbReference>
<dbReference type="PANTHER" id="PTHR33361">
    <property type="entry name" value="GLR0591 PROTEIN"/>
    <property type="match status" value="1"/>
</dbReference>
<sequence>MEGMPDARDASHVLLSPRRVAEEYVDQLVALDPVEGTYLGDAASHSRLPDYSSDGRQQLTDLAGETLARLAEAEAVPGSLDDPAEQGCARLLRERLSAQRAMHESGETLRDVSNVFSPVHRVRMAFTLAPTETEEDWRAVASRLTAVPACLAGYRSSLAEGLRRSLPGGPRQVTAMIRQLDEWIGVDGGWFARFAAAGPEPLRRDLDTAVELANGALGDLRTWLSDTYAPSVAGTPDVVGRDRYLLASRYWNGNDLDFAEAYEYGWSEFHRLLDEMRVEAEAILPGAESPWAVTRHLDINGQGVDGAEPTREWLQRLMEEAIGQLDGTHFDIPEPVKQVESCLAPAGSAPAPYYTAPARDFSRPGRTWLPHVGRDRFPAHEFVSTWYHEGVPGHHLQLAQWVHAASRLSRYQTGVGMVSANAEGWALYAERLMDELGFLDDHEHRLGYLDAQMLRSIRVIVDLGMHLRLPIPDHSPFHAGETWTPELAEQFLLAHQGRHPDVIRSEIIRYQGAPGQAIGYKLGERVWLRGREAARRARGADFDLRAWHMAALNLGSLGLDDLEERLATL</sequence>
<evidence type="ECO:0008006" key="3">
    <source>
        <dbReference type="Google" id="ProtNLM"/>
    </source>
</evidence>
<dbReference type="InterPro" id="IPR010281">
    <property type="entry name" value="DUF885"/>
</dbReference>
<dbReference type="PANTHER" id="PTHR33361:SF2">
    <property type="entry name" value="DUF885 DOMAIN-CONTAINING PROTEIN"/>
    <property type="match status" value="1"/>
</dbReference>
<dbReference type="Pfam" id="PF05960">
    <property type="entry name" value="DUF885"/>
    <property type="match status" value="1"/>
</dbReference>
<proteinExistence type="predicted"/>
<organism evidence="1 2">
    <name type="scientific">Polymorphospora rubra</name>
    <dbReference type="NCBI Taxonomy" id="338584"/>
    <lineage>
        <taxon>Bacteria</taxon>
        <taxon>Bacillati</taxon>
        <taxon>Actinomycetota</taxon>
        <taxon>Actinomycetes</taxon>
        <taxon>Micromonosporales</taxon>
        <taxon>Micromonosporaceae</taxon>
        <taxon>Polymorphospora</taxon>
    </lineage>
</organism>
<keyword evidence="2" id="KW-1185">Reference proteome</keyword>
<gene>
    <name evidence="1" type="ORF">Prubr_63330</name>
</gene>
<reference evidence="1" key="1">
    <citation type="submission" date="2020-08" db="EMBL/GenBank/DDBJ databases">
        <title>Whole genome shotgun sequence of Polymorphospora rubra NBRC 101157.</title>
        <authorList>
            <person name="Komaki H."/>
            <person name="Tamura T."/>
        </authorList>
    </citation>
    <scope>NUCLEOTIDE SEQUENCE</scope>
    <source>
        <strain evidence="1">NBRC 101157</strain>
    </source>
</reference>
<evidence type="ECO:0000313" key="1">
    <source>
        <dbReference type="EMBL" id="BCJ69312.1"/>
    </source>
</evidence>
<dbReference type="AlphaFoldDB" id="A0A810N6W3"/>
<dbReference type="EMBL" id="AP023359">
    <property type="protein sequence ID" value="BCJ69312.1"/>
    <property type="molecule type" value="Genomic_DNA"/>
</dbReference>
<protein>
    <recommendedName>
        <fullName evidence="3">DUF885 domain-containing protein</fullName>
    </recommendedName>
</protein>
<dbReference type="KEGG" id="pry:Prubr_63330"/>